<dbReference type="Pfam" id="PF05048">
    <property type="entry name" value="NosD"/>
    <property type="match status" value="1"/>
</dbReference>
<dbReference type="SUPFAM" id="SSF51126">
    <property type="entry name" value="Pectin lyase-like"/>
    <property type="match status" value="1"/>
</dbReference>
<dbReference type="Proteomes" id="UP000817854">
    <property type="component" value="Unassembled WGS sequence"/>
</dbReference>
<dbReference type="InterPro" id="IPR051550">
    <property type="entry name" value="SCF-Subunits/Alg-Epimerases"/>
</dbReference>
<dbReference type="InterPro" id="IPR012334">
    <property type="entry name" value="Pectin_lyas_fold"/>
</dbReference>
<evidence type="ECO:0000256" key="3">
    <source>
        <dbReference type="ARBA" id="ARBA00022786"/>
    </source>
</evidence>
<protein>
    <submittedName>
        <fullName evidence="5">Nitrous oxide reductase family maturation protein NosD</fullName>
    </submittedName>
</protein>
<comment type="caution">
    <text evidence="5">The sequence shown here is derived from an EMBL/GenBank/DDBJ whole genome shotgun (WGS) entry which is preliminary data.</text>
</comment>
<dbReference type="InterPro" id="IPR011050">
    <property type="entry name" value="Pectin_lyase_fold/virulence"/>
</dbReference>
<dbReference type="InterPro" id="IPR007742">
    <property type="entry name" value="NosD_dom"/>
</dbReference>
<keyword evidence="6" id="KW-1185">Reference proteome</keyword>
<dbReference type="EMBL" id="VEVQ02000001">
    <property type="protein sequence ID" value="NHN24136.1"/>
    <property type="molecule type" value="Genomic_DNA"/>
</dbReference>
<reference evidence="5 6" key="2">
    <citation type="submission" date="2020-02" db="EMBL/GenBank/DDBJ databases">
        <title>Flavobacterium profundi sp. nov., isolated from a deep-sea seamount.</title>
        <authorList>
            <person name="Zhang D.-C."/>
        </authorList>
    </citation>
    <scope>NUCLEOTIDE SEQUENCE [LARGE SCALE GENOMIC DNA]</scope>
    <source>
        <strain evidence="5 6">EC11</strain>
    </source>
</reference>
<dbReference type="InterPro" id="IPR026464">
    <property type="entry name" value="NosD_copper_fam"/>
</dbReference>
<evidence type="ECO:0000256" key="1">
    <source>
        <dbReference type="ARBA" id="ARBA00004906"/>
    </source>
</evidence>
<dbReference type="Gene3D" id="2.160.20.10">
    <property type="entry name" value="Single-stranded right-handed beta-helix, Pectin lyase-like"/>
    <property type="match status" value="2"/>
</dbReference>
<keyword evidence="2" id="KW-0677">Repeat</keyword>
<dbReference type="InterPro" id="IPR022441">
    <property type="entry name" value="Para_beta_helix_rpt-2"/>
</dbReference>
<evidence type="ECO:0000259" key="4">
    <source>
        <dbReference type="Pfam" id="PF05048"/>
    </source>
</evidence>
<dbReference type="RefSeq" id="WP_140958907.1">
    <property type="nucleotide sequence ID" value="NZ_VEVQ02000001.1"/>
</dbReference>
<keyword evidence="3" id="KW-0833">Ubl conjugation pathway</keyword>
<dbReference type="PANTHER" id="PTHR22990:SF15">
    <property type="entry name" value="F-BOX ONLY PROTEIN 10"/>
    <property type="match status" value="1"/>
</dbReference>
<evidence type="ECO:0000256" key="2">
    <source>
        <dbReference type="ARBA" id="ARBA00022737"/>
    </source>
</evidence>
<feature type="domain" description="Periplasmic copper-binding protein NosD beta helix" evidence="4">
    <location>
        <begin position="158"/>
        <end position="343"/>
    </location>
</feature>
<proteinExistence type="predicted"/>
<accession>A0ABX0ILM9</accession>
<dbReference type="SMART" id="SM00710">
    <property type="entry name" value="PbH1"/>
    <property type="match status" value="10"/>
</dbReference>
<name>A0ABX0ILM9_9FLAO</name>
<organism evidence="5 6">
    <name type="scientific">Flavobacterium jejuense</name>
    <dbReference type="NCBI Taxonomy" id="1544455"/>
    <lineage>
        <taxon>Bacteria</taxon>
        <taxon>Pseudomonadati</taxon>
        <taxon>Bacteroidota</taxon>
        <taxon>Flavobacteriia</taxon>
        <taxon>Flavobacteriales</taxon>
        <taxon>Flavobacteriaceae</taxon>
        <taxon>Flavobacterium</taxon>
    </lineage>
</organism>
<evidence type="ECO:0000313" key="5">
    <source>
        <dbReference type="EMBL" id="NHN24136.1"/>
    </source>
</evidence>
<sequence length="411" mass="46638">MKTINYILFLCFFSFVVNGQKIEVGATKKIKSIKGAIALAKPGDTILVHKGTYKEGNIIIDKKIILLGKDYPVLDGQKKFEILSIKADSVVIRGLKLIRSSYASMEDPAAIKIYSHNYILIENNILDDNFFGIYIQNGQNCIIKNNVLKAYGKEEQKLGNGIHCWKSNDIQIIGNNIQGHRDGIYFEFVYDSVIWRNSSQNNIRYGLHFMFSHNDSYITNTFRNNGAGVAVMYSKEVKMINNKFDENWGQSAYGILLKELNDGYILGNQFIKNTTAIYMEGSNRMKFENNLFQENGWAMVVQASCDDNVIVNNNFIGNTFDMGTNGSLVLNNFDSNYWDKYEGYDLDKNGFGDVPYHPLSLFAVLAESNPSTMLLYRSFMITLLDKSEKVLPSITPDNFIDNKPLMKSLPI</sequence>
<dbReference type="NCBIfam" id="TIGR04247">
    <property type="entry name" value="NosD_copper_fam"/>
    <property type="match status" value="1"/>
</dbReference>
<gene>
    <name evidence="5" type="primary">nosD</name>
    <name evidence="5" type="ORF">FIA58_000470</name>
</gene>
<dbReference type="NCBIfam" id="TIGR03804">
    <property type="entry name" value="para_beta_helix"/>
    <property type="match status" value="3"/>
</dbReference>
<comment type="pathway">
    <text evidence="1">Protein modification; protein ubiquitination.</text>
</comment>
<reference evidence="6" key="1">
    <citation type="submission" date="2019-05" db="EMBL/GenBank/DDBJ databases">
        <title>Flavobacterium profundi sp. nov., isolated from a deep-sea seamount.</title>
        <authorList>
            <person name="Zhang D.-C."/>
        </authorList>
    </citation>
    <scope>NUCLEOTIDE SEQUENCE [LARGE SCALE GENOMIC DNA]</scope>
    <source>
        <strain evidence="6">EC11</strain>
    </source>
</reference>
<dbReference type="PANTHER" id="PTHR22990">
    <property type="entry name" value="F-BOX ONLY PROTEIN"/>
    <property type="match status" value="1"/>
</dbReference>
<evidence type="ECO:0000313" key="6">
    <source>
        <dbReference type="Proteomes" id="UP000817854"/>
    </source>
</evidence>
<dbReference type="InterPro" id="IPR006626">
    <property type="entry name" value="PbH1"/>
</dbReference>